<accession>A0AAN8GEJ3</accession>
<dbReference type="EMBL" id="WIXE01002203">
    <property type="protein sequence ID" value="KAK5985028.1"/>
    <property type="molecule type" value="Genomic_DNA"/>
</dbReference>
<dbReference type="PANTHER" id="PTHR11091:SF0">
    <property type="entry name" value="MALATE DEHYDROGENASE"/>
    <property type="match status" value="1"/>
</dbReference>
<name>A0AAN8GEJ3_TRICO</name>
<comment type="caution">
    <text evidence="3">The sequence shown here is derived from an EMBL/GenBank/DDBJ whole genome shotgun (WGS) entry which is preliminary data.</text>
</comment>
<gene>
    <name evidence="3" type="ORF">GCK32_017757</name>
</gene>
<organism evidence="3 4">
    <name type="scientific">Trichostrongylus colubriformis</name>
    <name type="common">Black scour worm</name>
    <dbReference type="NCBI Taxonomy" id="6319"/>
    <lineage>
        <taxon>Eukaryota</taxon>
        <taxon>Metazoa</taxon>
        <taxon>Ecdysozoa</taxon>
        <taxon>Nematoda</taxon>
        <taxon>Chromadorea</taxon>
        <taxon>Rhabditida</taxon>
        <taxon>Rhabditina</taxon>
        <taxon>Rhabditomorpha</taxon>
        <taxon>Strongyloidea</taxon>
        <taxon>Trichostrongylidae</taxon>
        <taxon>Trichostrongylus</taxon>
    </lineage>
</organism>
<dbReference type="PANTHER" id="PTHR11091">
    <property type="entry name" value="OXIDOREDUCTASE-RELATED"/>
    <property type="match status" value="1"/>
</dbReference>
<dbReference type="AlphaFoldDB" id="A0AAN8GEJ3"/>
<keyword evidence="4" id="KW-1185">Reference proteome</keyword>
<evidence type="ECO:0000313" key="3">
    <source>
        <dbReference type="EMBL" id="KAK5985028.1"/>
    </source>
</evidence>
<proteinExistence type="inferred from homology"/>
<evidence type="ECO:0000313" key="4">
    <source>
        <dbReference type="Proteomes" id="UP001331761"/>
    </source>
</evidence>
<dbReference type="Proteomes" id="UP001331761">
    <property type="component" value="Unassembled WGS sequence"/>
</dbReference>
<dbReference type="InterPro" id="IPR036111">
    <property type="entry name" value="Mal/L-sulfo/L-lacto_DH-like_sf"/>
</dbReference>
<sequence>MGSVVEIFCGILSGSHWGPHIRKWMSATTDADLGQAFLAIDPESFAPGFKNRLQEFMNTLRGLPTTDPSLKVLMPGDKERMHDKLVKDLGGIPYHPNQIKNADELAQTYNVKKVHVIKEY</sequence>
<keyword evidence="2" id="KW-0560">Oxidoreductase</keyword>
<comment type="similarity">
    <text evidence="1">Belongs to the LDH2/MDH2 oxidoreductase family.</text>
</comment>
<dbReference type="GO" id="GO:0016491">
    <property type="term" value="F:oxidoreductase activity"/>
    <property type="evidence" value="ECO:0007669"/>
    <property type="project" value="UniProtKB-KW"/>
</dbReference>
<dbReference type="InterPro" id="IPR043143">
    <property type="entry name" value="Mal/L-sulf/L-lact_DH-like_NADP"/>
</dbReference>
<evidence type="ECO:0000256" key="2">
    <source>
        <dbReference type="ARBA" id="ARBA00023002"/>
    </source>
</evidence>
<dbReference type="Pfam" id="PF02615">
    <property type="entry name" value="Ldh_2"/>
    <property type="match status" value="1"/>
</dbReference>
<dbReference type="Gene3D" id="3.30.1370.60">
    <property type="entry name" value="Hypothetical oxidoreductase yiak, domain 2"/>
    <property type="match status" value="1"/>
</dbReference>
<evidence type="ECO:0000256" key="1">
    <source>
        <dbReference type="ARBA" id="ARBA00006056"/>
    </source>
</evidence>
<dbReference type="InterPro" id="IPR003767">
    <property type="entry name" value="Malate/L-lactate_DH-like"/>
</dbReference>
<reference evidence="3 4" key="1">
    <citation type="submission" date="2019-10" db="EMBL/GenBank/DDBJ databases">
        <title>Assembly and Annotation for the nematode Trichostrongylus colubriformis.</title>
        <authorList>
            <person name="Martin J."/>
        </authorList>
    </citation>
    <scope>NUCLEOTIDE SEQUENCE [LARGE SCALE GENOMIC DNA]</scope>
    <source>
        <strain evidence="3">G859</strain>
        <tissue evidence="3">Whole worm</tissue>
    </source>
</reference>
<protein>
    <submittedName>
        <fullName evidence="3">Malate/L-lactate dehydrogenase</fullName>
    </submittedName>
</protein>
<dbReference type="SUPFAM" id="SSF89733">
    <property type="entry name" value="L-sulfolactate dehydrogenase-like"/>
    <property type="match status" value="1"/>
</dbReference>